<evidence type="ECO:0008006" key="4">
    <source>
        <dbReference type="Google" id="ProtNLM"/>
    </source>
</evidence>
<organism evidence="2 3">
    <name type="scientific">Pseudoruegeria aquimaris</name>
    <dbReference type="NCBI Taxonomy" id="393663"/>
    <lineage>
        <taxon>Bacteria</taxon>
        <taxon>Pseudomonadati</taxon>
        <taxon>Pseudomonadota</taxon>
        <taxon>Alphaproteobacteria</taxon>
        <taxon>Rhodobacterales</taxon>
        <taxon>Roseobacteraceae</taxon>
        <taxon>Pseudoruegeria</taxon>
    </lineage>
</organism>
<gene>
    <name evidence="2" type="ORF">PSA7680_02069</name>
</gene>
<name>A0A1Y5SIB8_9RHOB</name>
<keyword evidence="3" id="KW-1185">Reference proteome</keyword>
<evidence type="ECO:0000313" key="3">
    <source>
        <dbReference type="Proteomes" id="UP000193409"/>
    </source>
</evidence>
<feature type="signal peptide" evidence="1">
    <location>
        <begin position="1"/>
        <end position="18"/>
    </location>
</feature>
<dbReference type="EMBL" id="FWFQ01000013">
    <property type="protein sequence ID" value="SLN41488.1"/>
    <property type="molecule type" value="Genomic_DNA"/>
</dbReference>
<accession>A0A1Y5SIB8</accession>
<keyword evidence="1" id="KW-0732">Signal</keyword>
<sequence>MKAILAAVLALAPATGFAAEWKTLGENEILAVLAGASVEYIAARQEFLSSGDTIWDTGEKQLGHWTVNGGKYCSQWPPSSEITCYTVEQMVEDESRIRFTDPQGKVSNGRITGRK</sequence>
<proteinExistence type="predicted"/>
<dbReference type="OrthoDB" id="7360198at2"/>
<reference evidence="2 3" key="1">
    <citation type="submission" date="2017-03" db="EMBL/GenBank/DDBJ databases">
        <authorList>
            <person name="Afonso C.L."/>
            <person name="Miller P.J."/>
            <person name="Scott M.A."/>
            <person name="Spackman E."/>
            <person name="Goraichik I."/>
            <person name="Dimitrov K.M."/>
            <person name="Suarez D.L."/>
            <person name="Swayne D.E."/>
        </authorList>
    </citation>
    <scope>NUCLEOTIDE SEQUENCE [LARGE SCALE GENOMIC DNA]</scope>
    <source>
        <strain evidence="2 3">CECT 7680</strain>
    </source>
</reference>
<dbReference type="RefSeq" id="WP_139838615.1">
    <property type="nucleotide sequence ID" value="NZ_FWFQ01000013.1"/>
</dbReference>
<dbReference type="Proteomes" id="UP000193409">
    <property type="component" value="Unassembled WGS sequence"/>
</dbReference>
<feature type="chain" id="PRO_5013209715" description="DUF995 domain-containing protein" evidence="1">
    <location>
        <begin position="19"/>
        <end position="115"/>
    </location>
</feature>
<evidence type="ECO:0000313" key="2">
    <source>
        <dbReference type="EMBL" id="SLN41488.1"/>
    </source>
</evidence>
<protein>
    <recommendedName>
        <fullName evidence="4">DUF995 domain-containing protein</fullName>
    </recommendedName>
</protein>
<evidence type="ECO:0000256" key="1">
    <source>
        <dbReference type="SAM" id="SignalP"/>
    </source>
</evidence>
<dbReference type="AlphaFoldDB" id="A0A1Y5SIB8"/>